<organism evidence="2 3">
    <name type="scientific">Plakobranchus ocellatus</name>
    <dbReference type="NCBI Taxonomy" id="259542"/>
    <lineage>
        <taxon>Eukaryota</taxon>
        <taxon>Metazoa</taxon>
        <taxon>Spiralia</taxon>
        <taxon>Lophotrochozoa</taxon>
        <taxon>Mollusca</taxon>
        <taxon>Gastropoda</taxon>
        <taxon>Heterobranchia</taxon>
        <taxon>Euthyneura</taxon>
        <taxon>Panpulmonata</taxon>
        <taxon>Sacoglossa</taxon>
        <taxon>Placobranchoidea</taxon>
        <taxon>Plakobranchidae</taxon>
        <taxon>Plakobranchus</taxon>
    </lineage>
</organism>
<gene>
    <name evidence="2" type="ORF">PoB_002001600</name>
</gene>
<protein>
    <submittedName>
        <fullName evidence="2">Uncharacterized protein</fullName>
    </submittedName>
</protein>
<evidence type="ECO:0000256" key="1">
    <source>
        <dbReference type="SAM" id="MobiDB-lite"/>
    </source>
</evidence>
<keyword evidence="3" id="KW-1185">Reference proteome</keyword>
<name>A0AAV3ZC76_9GAST</name>
<dbReference type="AlphaFoldDB" id="A0AAV3ZC76"/>
<evidence type="ECO:0000313" key="2">
    <source>
        <dbReference type="EMBL" id="GFN93510.1"/>
    </source>
</evidence>
<comment type="caution">
    <text evidence="2">The sequence shown here is derived from an EMBL/GenBank/DDBJ whole genome shotgun (WGS) entry which is preliminary data.</text>
</comment>
<feature type="compositionally biased region" description="Basic and acidic residues" evidence="1">
    <location>
        <begin position="133"/>
        <end position="153"/>
    </location>
</feature>
<sequence>MPEGNVAKLASPADGQGDTTDGRHQLIAAAFAVAETLEGISPHALVAVGTIWLAKHACAPGAGHGRCLDRWKLHDIRVLIGSNGSSLVKDRKKTTPIVLAKTMFDRDLKAIKLINNITVTMNKKKWKKRRRKEERETIAEKEADRKKEVERKAQSSKFKSCSHWLK</sequence>
<dbReference type="EMBL" id="BLXT01002349">
    <property type="protein sequence ID" value="GFN93510.1"/>
    <property type="molecule type" value="Genomic_DNA"/>
</dbReference>
<reference evidence="2 3" key="1">
    <citation type="journal article" date="2021" name="Elife">
        <title>Chloroplast acquisition without the gene transfer in kleptoplastic sea slugs, Plakobranchus ocellatus.</title>
        <authorList>
            <person name="Maeda T."/>
            <person name="Takahashi S."/>
            <person name="Yoshida T."/>
            <person name="Shimamura S."/>
            <person name="Takaki Y."/>
            <person name="Nagai Y."/>
            <person name="Toyoda A."/>
            <person name="Suzuki Y."/>
            <person name="Arimoto A."/>
            <person name="Ishii H."/>
            <person name="Satoh N."/>
            <person name="Nishiyama T."/>
            <person name="Hasebe M."/>
            <person name="Maruyama T."/>
            <person name="Minagawa J."/>
            <person name="Obokata J."/>
            <person name="Shigenobu S."/>
        </authorList>
    </citation>
    <scope>NUCLEOTIDE SEQUENCE [LARGE SCALE GENOMIC DNA]</scope>
</reference>
<feature type="region of interest" description="Disordered" evidence="1">
    <location>
        <begin position="126"/>
        <end position="166"/>
    </location>
</feature>
<evidence type="ECO:0000313" key="3">
    <source>
        <dbReference type="Proteomes" id="UP000735302"/>
    </source>
</evidence>
<proteinExistence type="predicted"/>
<accession>A0AAV3ZC76</accession>
<dbReference type="Proteomes" id="UP000735302">
    <property type="component" value="Unassembled WGS sequence"/>
</dbReference>